<feature type="compositionally biased region" description="Basic and acidic residues" evidence="1">
    <location>
        <begin position="34"/>
        <end position="45"/>
    </location>
</feature>
<comment type="caution">
    <text evidence="2">The sequence shown here is derived from an EMBL/GenBank/DDBJ whole genome shotgun (WGS) entry which is preliminary data.</text>
</comment>
<proteinExistence type="predicted"/>
<name>G1WEW9_9BACT</name>
<feature type="compositionally biased region" description="Acidic residues" evidence="1">
    <location>
        <begin position="46"/>
        <end position="57"/>
    </location>
</feature>
<protein>
    <submittedName>
        <fullName evidence="2">Uncharacterized protein</fullName>
    </submittedName>
</protein>
<gene>
    <name evidence="2" type="ORF">HMPREF9431_02406</name>
</gene>
<dbReference type="HOGENOM" id="CLU_179299_3_1_10"/>
<dbReference type="Proteomes" id="UP000005141">
    <property type="component" value="Unassembled WGS sequence"/>
</dbReference>
<evidence type="ECO:0000256" key="1">
    <source>
        <dbReference type="SAM" id="MobiDB-lite"/>
    </source>
</evidence>
<feature type="region of interest" description="Disordered" evidence="1">
    <location>
        <begin position="33"/>
        <end position="57"/>
    </location>
</feature>
<dbReference type="PATRIC" id="fig|702438.4.peg.2523"/>
<evidence type="ECO:0000313" key="3">
    <source>
        <dbReference type="Proteomes" id="UP000005141"/>
    </source>
</evidence>
<keyword evidence="3" id="KW-1185">Reference proteome</keyword>
<reference evidence="2 3" key="1">
    <citation type="submission" date="2011-07" db="EMBL/GenBank/DDBJ databases">
        <title>The Genome Sequence of Prevotella oulorum F0390.</title>
        <authorList>
            <consortium name="The Broad Institute Genome Sequencing Platform"/>
            <consortium name="The Broad Institute Genome Sequencing Center for Infectious Disease"/>
            <person name="Earl A."/>
            <person name="Ward D."/>
            <person name="Feldgarden M."/>
            <person name="Gevers D."/>
            <person name="Izard J."/>
            <person name="Ganesan A."/>
            <person name="Baranova O.V."/>
            <person name="Blanton J.M."/>
            <person name="Tanner A.C."/>
            <person name="Dewhirst F.E."/>
            <person name="Young S.K."/>
            <person name="Zeng Q."/>
            <person name="Gargeya S."/>
            <person name="Fitzgerald M."/>
            <person name="Haas B."/>
            <person name="Abouelleil A."/>
            <person name="Alvarado L."/>
            <person name="Arachchi H.M."/>
            <person name="Berlin A."/>
            <person name="Brown A."/>
            <person name="Chapman S.B."/>
            <person name="Chen Z."/>
            <person name="Dunbar C."/>
            <person name="Freedman E."/>
            <person name="Gearin G."/>
            <person name="Gellesch M."/>
            <person name="Goldberg J."/>
            <person name="Griggs A."/>
            <person name="Gujja S."/>
            <person name="Heiman D."/>
            <person name="Howarth C."/>
            <person name="Larson L."/>
            <person name="Lui A."/>
            <person name="MacDonald P.J.P."/>
            <person name="Mehta T."/>
            <person name="Montmayeur A."/>
            <person name="Murphy C."/>
            <person name="Neiman D."/>
            <person name="Pearson M."/>
            <person name="Priest M."/>
            <person name="Roberts A."/>
            <person name="Saif S."/>
            <person name="Shea T."/>
            <person name="Shenoy N."/>
            <person name="Sisk P."/>
            <person name="Stolte C."/>
            <person name="Sykes S."/>
            <person name="Wortman J."/>
            <person name="Nusbaum C."/>
            <person name="Birren B."/>
        </authorList>
    </citation>
    <scope>NUCLEOTIDE SEQUENCE [LARGE SCALE GENOMIC DNA]</scope>
    <source>
        <strain evidence="2 3">F0390</strain>
    </source>
</reference>
<organism evidence="2 3">
    <name type="scientific">Segatella oulorum F0390</name>
    <dbReference type="NCBI Taxonomy" id="702438"/>
    <lineage>
        <taxon>Bacteria</taxon>
        <taxon>Pseudomonadati</taxon>
        <taxon>Bacteroidota</taxon>
        <taxon>Bacteroidia</taxon>
        <taxon>Bacteroidales</taxon>
        <taxon>Prevotellaceae</taxon>
        <taxon>Segatella</taxon>
    </lineage>
</organism>
<dbReference type="EMBL" id="ADGI01000066">
    <property type="protein sequence ID" value="EGV28969.1"/>
    <property type="molecule type" value="Genomic_DNA"/>
</dbReference>
<dbReference type="RefSeq" id="WP_004381504.1">
    <property type="nucleotide sequence ID" value="NZ_JH114217.1"/>
</dbReference>
<sequence>MKKQTTKRVYVKPESTVIPMEYTNGLCKASVQPKLKEEDWKNQEEKDGDEFEIDVEP</sequence>
<dbReference type="GeneID" id="95427102"/>
<accession>G1WEW9</accession>
<dbReference type="OrthoDB" id="1084338at2"/>
<dbReference type="AlphaFoldDB" id="G1WEW9"/>
<evidence type="ECO:0000313" key="2">
    <source>
        <dbReference type="EMBL" id="EGV28969.1"/>
    </source>
</evidence>